<dbReference type="InterPro" id="IPR038158">
    <property type="entry name" value="H-NOX_domain_sf"/>
</dbReference>
<feature type="domain" description="Heme NO-binding" evidence="1">
    <location>
        <begin position="2"/>
        <end position="161"/>
    </location>
</feature>
<dbReference type="SUPFAM" id="SSF111126">
    <property type="entry name" value="Ligand-binding domain in the NO signalling and Golgi transport"/>
    <property type="match status" value="1"/>
</dbReference>
<dbReference type="RefSeq" id="WP_109744587.1">
    <property type="nucleotide sequence ID" value="NZ_QGGO01000026.1"/>
</dbReference>
<dbReference type="Pfam" id="PF07700">
    <property type="entry name" value="HNOB"/>
    <property type="match status" value="1"/>
</dbReference>
<dbReference type="GO" id="GO:0020037">
    <property type="term" value="F:heme binding"/>
    <property type="evidence" value="ECO:0007669"/>
    <property type="project" value="InterPro"/>
</dbReference>
<dbReference type="InterPro" id="IPR024096">
    <property type="entry name" value="NO_sig/Golgi_transp_ligand-bd"/>
</dbReference>
<name>A0A316DQM8_9BACT</name>
<evidence type="ECO:0000313" key="3">
    <source>
        <dbReference type="Proteomes" id="UP000245489"/>
    </source>
</evidence>
<dbReference type="AlphaFoldDB" id="A0A316DQM8"/>
<dbReference type="Gene3D" id="3.90.1520.10">
    <property type="entry name" value="H-NOX domain"/>
    <property type="match status" value="1"/>
</dbReference>
<sequence>MKGIVFTEFLEMVEEKFGYTMVDNLLSTTELPSEGVYTSVGTYQHTEMVSLVINLAKQTNIPINELLKVFGGYLFKTFTKTYSHFMAKAPDAFTFLASIHNYIHVEVQKLYPDAELPHFDIERPDDKTLVMTYSSARKMADLAFGLIEGCVEYYKENVEISQIPINEDGSITKFVIIKK</sequence>
<organism evidence="2 3">
    <name type="scientific">Arcicella aurantiaca</name>
    <dbReference type="NCBI Taxonomy" id="591202"/>
    <lineage>
        <taxon>Bacteria</taxon>
        <taxon>Pseudomonadati</taxon>
        <taxon>Bacteroidota</taxon>
        <taxon>Cytophagia</taxon>
        <taxon>Cytophagales</taxon>
        <taxon>Flectobacillaceae</taxon>
        <taxon>Arcicella</taxon>
    </lineage>
</organism>
<evidence type="ECO:0000313" key="2">
    <source>
        <dbReference type="EMBL" id="PWK20106.1"/>
    </source>
</evidence>
<dbReference type="InterPro" id="IPR011644">
    <property type="entry name" value="Heme_NO-bd"/>
</dbReference>
<keyword evidence="3" id="KW-1185">Reference proteome</keyword>
<protein>
    <submittedName>
        <fullName evidence="2">Heme-NO-binding protein</fullName>
    </submittedName>
</protein>
<proteinExistence type="predicted"/>
<dbReference type="Proteomes" id="UP000245489">
    <property type="component" value="Unassembled WGS sequence"/>
</dbReference>
<dbReference type="EMBL" id="QGGO01000026">
    <property type="protein sequence ID" value="PWK20106.1"/>
    <property type="molecule type" value="Genomic_DNA"/>
</dbReference>
<reference evidence="2 3" key="1">
    <citation type="submission" date="2018-05" db="EMBL/GenBank/DDBJ databases">
        <title>Genomic Encyclopedia of Archaeal and Bacterial Type Strains, Phase II (KMG-II): from individual species to whole genera.</title>
        <authorList>
            <person name="Goeker M."/>
        </authorList>
    </citation>
    <scope>NUCLEOTIDE SEQUENCE [LARGE SCALE GENOMIC DNA]</scope>
    <source>
        <strain evidence="2 3">DSM 22214</strain>
    </source>
</reference>
<comment type="caution">
    <text evidence="2">The sequence shown here is derived from an EMBL/GenBank/DDBJ whole genome shotgun (WGS) entry which is preliminary data.</text>
</comment>
<evidence type="ECO:0000259" key="1">
    <source>
        <dbReference type="Pfam" id="PF07700"/>
    </source>
</evidence>
<gene>
    <name evidence="2" type="ORF">LV89_03916</name>
</gene>
<accession>A0A316DQM8</accession>
<dbReference type="OrthoDB" id="7266652at2"/>